<dbReference type="VEuPathDB" id="FungiDB:sr15526"/>
<feature type="region of interest" description="Disordered" evidence="1">
    <location>
        <begin position="39"/>
        <end position="94"/>
    </location>
</feature>
<proteinExistence type="predicted"/>
<reference evidence="2 3" key="1">
    <citation type="journal article" date="2010" name="Science">
        <title>Pathogenicity determinants in smut fungi revealed by genome comparison.</title>
        <authorList>
            <person name="Schirawski J."/>
            <person name="Mannhaupt G."/>
            <person name="Muench K."/>
            <person name="Brefort T."/>
            <person name="Schipper K."/>
            <person name="Doehlemann G."/>
            <person name="Di Stasio M."/>
            <person name="Roessel N."/>
            <person name="Mendoza-Mendoza A."/>
            <person name="Pester D."/>
            <person name="Mueller O."/>
            <person name="Winterberg B."/>
            <person name="Meyer E."/>
            <person name="Ghareeb H."/>
            <person name="Wollenberg T."/>
            <person name="Muensterkoetter M."/>
            <person name="Wong P."/>
            <person name="Walter M."/>
            <person name="Stukenbrock E."/>
            <person name="Gueldener U."/>
            <person name="Kahmann R."/>
        </authorList>
    </citation>
    <scope>NUCLEOTIDE SEQUENCE [LARGE SCALE GENOMIC DNA]</scope>
    <source>
        <strain evidence="3">SRZ2</strain>
    </source>
</reference>
<dbReference type="EMBL" id="FQ311434">
    <property type="protein sequence ID" value="CBQ69070.1"/>
    <property type="molecule type" value="Genomic_DNA"/>
</dbReference>
<accession>E6ZPB3</accession>
<feature type="compositionally biased region" description="Polar residues" evidence="1">
    <location>
        <begin position="39"/>
        <end position="66"/>
    </location>
</feature>
<evidence type="ECO:0000313" key="3">
    <source>
        <dbReference type="Proteomes" id="UP000008867"/>
    </source>
</evidence>
<keyword evidence="3" id="KW-1185">Reference proteome</keyword>
<dbReference type="HOGENOM" id="CLU_847787_0_0_1"/>
<dbReference type="AlphaFoldDB" id="E6ZPB3"/>
<organism evidence="2 3">
    <name type="scientific">Sporisorium reilianum (strain SRZ2)</name>
    <name type="common">Maize head smut fungus</name>
    <dbReference type="NCBI Taxonomy" id="999809"/>
    <lineage>
        <taxon>Eukaryota</taxon>
        <taxon>Fungi</taxon>
        <taxon>Dikarya</taxon>
        <taxon>Basidiomycota</taxon>
        <taxon>Ustilaginomycotina</taxon>
        <taxon>Ustilaginomycetes</taxon>
        <taxon>Ustilaginales</taxon>
        <taxon>Ustilaginaceae</taxon>
        <taxon>Sporisorium</taxon>
    </lineage>
</organism>
<gene>
    <name evidence="2" type="ORF">sr15526</name>
</gene>
<dbReference type="OrthoDB" id="2551086at2759"/>
<name>E6ZPB3_SPORE</name>
<feature type="compositionally biased region" description="Pro residues" evidence="1">
    <location>
        <begin position="76"/>
        <end position="89"/>
    </location>
</feature>
<feature type="compositionally biased region" description="Basic and acidic residues" evidence="1">
    <location>
        <begin position="186"/>
        <end position="212"/>
    </location>
</feature>
<dbReference type="Proteomes" id="UP000008867">
    <property type="component" value="Chromosome 13"/>
</dbReference>
<dbReference type="eggNOG" id="ENOG502RE90">
    <property type="taxonomic scope" value="Eukaryota"/>
</dbReference>
<protein>
    <submittedName>
        <fullName evidence="2">Uncharacterized protein</fullName>
    </submittedName>
</protein>
<feature type="region of interest" description="Disordered" evidence="1">
    <location>
        <begin position="186"/>
        <end position="222"/>
    </location>
</feature>
<evidence type="ECO:0000313" key="2">
    <source>
        <dbReference type="EMBL" id="CBQ69070.1"/>
    </source>
</evidence>
<sequence>MAVTHTAQPQPETPAFESRYTHRYSTWSRSTDSLVSAISLFPSTPSTPTAHQASDSDTASNGSQETLVPRRRPTTPAHPAPVSPPPPNTHPARNTLSAELLFPRLSHQPYHPRPTPEHLRSQTYELEAQLMQLRLHAASLVHELQLHMAGAESKLDELVLGSIRRAATHALEAGLMVCWYRESKLRGEERERKEEEGRRNGFEAAERERPRTAGEVVGASASTRVEGVQFPRRAAEPESMPALRRGLKLSLRSSTAAAAAAASTAQYSAAEPTHASSLALASHARRISLAYTATAAAAHSSQQRRGTHEAERTRRGLKLRSLFRVFSS</sequence>
<evidence type="ECO:0000256" key="1">
    <source>
        <dbReference type="SAM" id="MobiDB-lite"/>
    </source>
</evidence>